<reference evidence="2 3" key="1">
    <citation type="submission" date="2024-03" db="EMBL/GenBank/DDBJ databases">
        <title>First Report of Pectobacterium brasiliscabiei causing potato scab in china.</title>
        <authorList>
            <person name="Handique U."/>
        </authorList>
    </citation>
    <scope>NUCLEOTIDE SEQUENCE [LARGE SCALE GENOMIC DNA]</scope>
    <source>
        <strain evidence="2 3">ZRIMU1503</strain>
    </source>
</reference>
<dbReference type="EMBL" id="JBBAYM010000283">
    <property type="protein sequence ID" value="MEI5617163.1"/>
    <property type="molecule type" value="Genomic_DNA"/>
</dbReference>
<evidence type="ECO:0000313" key="3">
    <source>
        <dbReference type="Proteomes" id="UP001365781"/>
    </source>
</evidence>
<dbReference type="RefSeq" id="WP_336559064.1">
    <property type="nucleotide sequence ID" value="NZ_JBBAYM010000283.1"/>
</dbReference>
<evidence type="ECO:0000313" key="2">
    <source>
        <dbReference type="EMBL" id="MEI5617163.1"/>
    </source>
</evidence>
<dbReference type="Proteomes" id="UP001365781">
    <property type="component" value="Unassembled WGS sequence"/>
</dbReference>
<gene>
    <name evidence="2" type="ORF">WB403_49590</name>
</gene>
<keyword evidence="3" id="KW-1185">Reference proteome</keyword>
<accession>A0ABU8GVG8</accession>
<proteinExistence type="predicted"/>
<feature type="region of interest" description="Disordered" evidence="1">
    <location>
        <begin position="42"/>
        <end position="83"/>
    </location>
</feature>
<evidence type="ECO:0000256" key="1">
    <source>
        <dbReference type="SAM" id="MobiDB-lite"/>
    </source>
</evidence>
<organism evidence="2 3">
    <name type="scientific">Streptomyces brasiliscabiei</name>
    <dbReference type="NCBI Taxonomy" id="2736302"/>
    <lineage>
        <taxon>Bacteria</taxon>
        <taxon>Bacillati</taxon>
        <taxon>Actinomycetota</taxon>
        <taxon>Actinomycetes</taxon>
        <taxon>Kitasatosporales</taxon>
        <taxon>Streptomycetaceae</taxon>
        <taxon>Streptomyces</taxon>
    </lineage>
</organism>
<feature type="non-terminal residue" evidence="2">
    <location>
        <position position="1"/>
    </location>
</feature>
<name>A0ABU8GVG8_9ACTN</name>
<sequence>AGVAPSLVIVGDPISEGRPDRGVLQGSTSFAGVSGFKYVNGKTMHPSGGQTSTEGHVNPFDQFDAPSAAYQRDATAPAKEQHT</sequence>
<comment type="caution">
    <text evidence="2">The sequence shown here is derived from an EMBL/GenBank/DDBJ whole genome shotgun (WGS) entry which is preliminary data.</text>
</comment>
<protein>
    <submittedName>
        <fullName evidence="2">Uncharacterized protein</fullName>
    </submittedName>
</protein>